<gene>
    <name evidence="2" type="ORF">GHO27_28330</name>
</gene>
<reference evidence="2 3" key="1">
    <citation type="submission" date="2019-10" db="EMBL/GenBank/DDBJ databases">
        <title>Evaluation of single-gene subtyping targets for Pseudomonas.</title>
        <authorList>
            <person name="Reichler S.J."/>
            <person name="Orsi R.H."/>
            <person name="Wiedmann M."/>
            <person name="Martin N.H."/>
            <person name="Murphy S.I."/>
        </authorList>
    </citation>
    <scope>NUCLEOTIDE SEQUENCE [LARGE SCALE GENOMIC DNA]</scope>
    <source>
        <strain evidence="2 3">FSL R10-1637</strain>
    </source>
</reference>
<dbReference type="InterPro" id="IPR018968">
    <property type="entry name" value="Phasin"/>
</dbReference>
<dbReference type="Proteomes" id="UP000478064">
    <property type="component" value="Unassembled WGS sequence"/>
</dbReference>
<sequence length="155" mass="16695">MSTENTIPLNLFKANLELQLRINRLLQENSQRWLDIASRAGTESVAESNAELENLLKANNWQALATLPGESFWRQLQQRIGDAQASAQVAISAQTAFTTGLQQAIQGWQKANIEAVGGGVDATLPFNDLFKQWGAVWASATASDGKPAKGGASRG</sequence>
<dbReference type="AlphaFoldDB" id="A0A6L5I1P1"/>
<accession>A0A6L5I1P1</accession>
<dbReference type="RefSeq" id="WP_153376330.1">
    <property type="nucleotide sequence ID" value="NZ_WIVU01000147.1"/>
</dbReference>
<evidence type="ECO:0000313" key="2">
    <source>
        <dbReference type="EMBL" id="MQU09546.1"/>
    </source>
</evidence>
<evidence type="ECO:0000313" key="3">
    <source>
        <dbReference type="Proteomes" id="UP000478064"/>
    </source>
</evidence>
<organism evidence="2 3">
    <name type="scientific">Pseudomonas helleri</name>
    <dbReference type="NCBI Taxonomy" id="1608996"/>
    <lineage>
        <taxon>Bacteria</taxon>
        <taxon>Pseudomonadati</taxon>
        <taxon>Pseudomonadota</taxon>
        <taxon>Gammaproteobacteria</taxon>
        <taxon>Pseudomonadales</taxon>
        <taxon>Pseudomonadaceae</taxon>
        <taxon>Pseudomonas</taxon>
    </lineage>
</organism>
<evidence type="ECO:0000259" key="1">
    <source>
        <dbReference type="Pfam" id="PF09361"/>
    </source>
</evidence>
<proteinExistence type="predicted"/>
<name>A0A6L5I1P1_9PSED</name>
<feature type="domain" description="Phasin" evidence="1">
    <location>
        <begin position="11"/>
        <end position="102"/>
    </location>
</feature>
<dbReference type="EMBL" id="WIVU01000147">
    <property type="protein sequence ID" value="MQU09546.1"/>
    <property type="molecule type" value="Genomic_DNA"/>
</dbReference>
<comment type="caution">
    <text evidence="2">The sequence shown here is derived from an EMBL/GenBank/DDBJ whole genome shotgun (WGS) entry which is preliminary data.</text>
</comment>
<dbReference type="Pfam" id="PF09361">
    <property type="entry name" value="Phasin_2"/>
    <property type="match status" value="1"/>
</dbReference>
<protein>
    <recommendedName>
        <fullName evidence="1">Phasin domain-containing protein</fullName>
    </recommendedName>
</protein>